<evidence type="ECO:0000313" key="1">
    <source>
        <dbReference type="Proteomes" id="UP000887561"/>
    </source>
</evidence>
<keyword evidence="1" id="KW-1185">Reference proteome</keyword>
<dbReference type="Proteomes" id="UP000887561">
    <property type="component" value="Unplaced"/>
</dbReference>
<dbReference type="WBParaSite" id="scaffold51964_cov305.g25319">
    <property type="protein sequence ID" value="scaffold51964_cov305.g25319"/>
    <property type="gene ID" value="scaffold51964_cov305.g25319"/>
</dbReference>
<sequence>MNKLKANITFSLINLALQLKYRIENNIFPELHINGNYENVYTIGYYVGIIYTANDGSFVNENYTDGNENDYEFEPVK</sequence>
<proteinExistence type="predicted"/>
<name>A0A915MRI6_MELJA</name>
<accession>A0A915MRI6</accession>
<evidence type="ECO:0000313" key="2">
    <source>
        <dbReference type="WBParaSite" id="scaffold51964_cov305.g25319"/>
    </source>
</evidence>
<organism evidence="1 2">
    <name type="scientific">Meloidogyne javanica</name>
    <name type="common">Root-knot nematode worm</name>
    <dbReference type="NCBI Taxonomy" id="6303"/>
    <lineage>
        <taxon>Eukaryota</taxon>
        <taxon>Metazoa</taxon>
        <taxon>Ecdysozoa</taxon>
        <taxon>Nematoda</taxon>
        <taxon>Chromadorea</taxon>
        <taxon>Rhabditida</taxon>
        <taxon>Tylenchina</taxon>
        <taxon>Tylenchomorpha</taxon>
        <taxon>Tylenchoidea</taxon>
        <taxon>Meloidogynidae</taxon>
        <taxon>Meloidogyninae</taxon>
        <taxon>Meloidogyne</taxon>
        <taxon>Meloidogyne incognita group</taxon>
    </lineage>
</organism>
<dbReference type="AlphaFoldDB" id="A0A915MRI6"/>
<reference evidence="2" key="1">
    <citation type="submission" date="2022-11" db="UniProtKB">
        <authorList>
            <consortium name="WormBaseParasite"/>
        </authorList>
    </citation>
    <scope>IDENTIFICATION</scope>
</reference>
<protein>
    <submittedName>
        <fullName evidence="2">Uncharacterized protein</fullName>
    </submittedName>
</protein>